<feature type="transmembrane region" description="Helical" evidence="8">
    <location>
        <begin position="337"/>
        <end position="359"/>
    </location>
</feature>
<evidence type="ECO:0000256" key="3">
    <source>
        <dbReference type="ARBA" id="ARBA00022692"/>
    </source>
</evidence>
<evidence type="ECO:0000259" key="9">
    <source>
        <dbReference type="PROSITE" id="PS50850"/>
    </source>
</evidence>
<dbReference type="EMBL" id="HBHK01025705">
    <property type="protein sequence ID" value="CAD9705203.1"/>
    <property type="molecule type" value="Transcribed_RNA"/>
</dbReference>
<accession>A0A7S2SPH4</accession>
<proteinExistence type="inferred from homology"/>
<feature type="region of interest" description="Disordered" evidence="7">
    <location>
        <begin position="17"/>
        <end position="43"/>
    </location>
</feature>
<feature type="transmembrane region" description="Helical" evidence="8">
    <location>
        <begin position="480"/>
        <end position="499"/>
    </location>
</feature>
<feature type="transmembrane region" description="Helical" evidence="8">
    <location>
        <begin position="246"/>
        <end position="270"/>
    </location>
</feature>
<dbReference type="Pfam" id="PF07690">
    <property type="entry name" value="MFS_1"/>
    <property type="match status" value="1"/>
</dbReference>
<sequence length="584" mass="62799">MAGTGDRADIFETLSLQTRAGSDGATRPKDHTMGAQRGSTEGRAEINEALSLQTETGGDGAINQPVDNVRVESDDQEAAFSCGPCSFKQKTYQLALMTLIIVFLFADMNLLAPVLTPIAREFGFVEKYPNGTVVMEYDTRLQEWLPKVDAHMRDQKLGGDITLAFFVIGGVVSLSVGWLADTVNRVMTLAVVVLFGETACLCTYFTTTYSGLFITRALTGISLGGAIPLIFSICGDLFTIRQRGKAISAVGFAVSAGGGIGQVLAGPIAGKDGSNWRLPFLIVALPTYILAALLIFTVKEPARGTKEEAVMDSADADVGYSEKITLKTFMQLMKTPSVILIFLQGIPGSLPWGIFNMYLSDYLTQERGISIQLTGFVITTFGLGVTAGTIIAGFMVDRLFRTPYRCWIPVIIGILTALGCVPMAIFIDLKIGFVATMVYVVLPGVLLGFAGNTTKVLLVNVTVPETRGTAFSILNLFDDLGRGAGIFFLAKFFSLFHASPGKTARAKGMQAGFVIGWTLCGLCIAMMYFTLDRDYKRAQASVGANVAASRAIVDHCDLEADKKRKTPVDSTTRTDSDTVELCTI</sequence>
<feature type="transmembrane region" description="Helical" evidence="8">
    <location>
        <begin position="94"/>
        <end position="115"/>
    </location>
</feature>
<protein>
    <recommendedName>
        <fullName evidence="9">Major facilitator superfamily (MFS) profile domain-containing protein</fullName>
    </recommendedName>
</protein>
<reference evidence="10" key="1">
    <citation type="submission" date="2021-01" db="EMBL/GenBank/DDBJ databases">
        <authorList>
            <person name="Corre E."/>
            <person name="Pelletier E."/>
            <person name="Niang G."/>
            <person name="Scheremetjew M."/>
            <person name="Finn R."/>
            <person name="Kale V."/>
            <person name="Holt S."/>
            <person name="Cochrane G."/>
            <person name="Meng A."/>
            <person name="Brown T."/>
            <person name="Cohen L."/>
        </authorList>
    </citation>
    <scope>NUCLEOTIDE SEQUENCE</scope>
    <source>
        <strain evidence="10">NY070348D</strain>
    </source>
</reference>
<comment type="similarity">
    <text evidence="6">Belongs to the major facilitator superfamily. Spinster (TC 2.A.1.49) family.</text>
</comment>
<dbReference type="Gene3D" id="1.20.1250.20">
    <property type="entry name" value="MFS general substrate transporter like domains"/>
    <property type="match status" value="2"/>
</dbReference>
<feature type="transmembrane region" description="Helical" evidence="8">
    <location>
        <begin position="511"/>
        <end position="531"/>
    </location>
</feature>
<dbReference type="AlphaFoldDB" id="A0A7S2SPH4"/>
<dbReference type="PANTHER" id="PTHR23505:SF79">
    <property type="entry name" value="PROTEIN SPINSTER"/>
    <property type="match status" value="1"/>
</dbReference>
<gene>
    <name evidence="10" type="ORF">QSP1433_LOCUS16136</name>
</gene>
<organism evidence="10">
    <name type="scientific">Mucochytrium quahogii</name>
    <dbReference type="NCBI Taxonomy" id="96639"/>
    <lineage>
        <taxon>Eukaryota</taxon>
        <taxon>Sar</taxon>
        <taxon>Stramenopiles</taxon>
        <taxon>Bigyra</taxon>
        <taxon>Labyrinthulomycetes</taxon>
        <taxon>Thraustochytrida</taxon>
        <taxon>Thraustochytriidae</taxon>
        <taxon>Mucochytrium</taxon>
    </lineage>
</organism>
<keyword evidence="2" id="KW-0813">Transport</keyword>
<dbReference type="PANTHER" id="PTHR23505">
    <property type="entry name" value="SPINSTER"/>
    <property type="match status" value="1"/>
</dbReference>
<dbReference type="GO" id="GO:0016020">
    <property type="term" value="C:membrane"/>
    <property type="evidence" value="ECO:0007669"/>
    <property type="project" value="UniProtKB-SubCell"/>
</dbReference>
<evidence type="ECO:0000256" key="1">
    <source>
        <dbReference type="ARBA" id="ARBA00004141"/>
    </source>
</evidence>
<keyword evidence="4 8" id="KW-1133">Transmembrane helix</keyword>
<dbReference type="InterPro" id="IPR011701">
    <property type="entry name" value="MFS"/>
</dbReference>
<feature type="domain" description="Major facilitator superfamily (MFS) profile" evidence="9">
    <location>
        <begin position="93"/>
        <end position="535"/>
    </location>
</feature>
<dbReference type="InterPro" id="IPR036259">
    <property type="entry name" value="MFS_trans_sf"/>
</dbReference>
<dbReference type="GO" id="GO:0022857">
    <property type="term" value="F:transmembrane transporter activity"/>
    <property type="evidence" value="ECO:0007669"/>
    <property type="project" value="InterPro"/>
</dbReference>
<evidence type="ECO:0000256" key="2">
    <source>
        <dbReference type="ARBA" id="ARBA00022448"/>
    </source>
</evidence>
<keyword evidence="5 8" id="KW-0472">Membrane</keyword>
<name>A0A7S2SPH4_9STRA</name>
<dbReference type="PROSITE" id="PS50850">
    <property type="entry name" value="MFS"/>
    <property type="match status" value="1"/>
</dbReference>
<evidence type="ECO:0000256" key="8">
    <source>
        <dbReference type="SAM" id="Phobius"/>
    </source>
</evidence>
<dbReference type="SUPFAM" id="SSF103473">
    <property type="entry name" value="MFS general substrate transporter"/>
    <property type="match status" value="1"/>
</dbReference>
<dbReference type="InterPro" id="IPR044770">
    <property type="entry name" value="MFS_spinster-like"/>
</dbReference>
<evidence type="ECO:0000256" key="5">
    <source>
        <dbReference type="ARBA" id="ARBA00023136"/>
    </source>
</evidence>
<feature type="transmembrane region" description="Helical" evidence="8">
    <location>
        <begin position="213"/>
        <end position="234"/>
    </location>
</feature>
<evidence type="ECO:0000256" key="6">
    <source>
        <dbReference type="ARBA" id="ARBA00024338"/>
    </source>
</evidence>
<comment type="subcellular location">
    <subcellularLocation>
        <location evidence="1">Membrane</location>
        <topology evidence="1">Multi-pass membrane protein</topology>
    </subcellularLocation>
</comment>
<feature type="transmembrane region" description="Helical" evidence="8">
    <location>
        <begin position="161"/>
        <end position="179"/>
    </location>
</feature>
<feature type="transmembrane region" description="Helical" evidence="8">
    <location>
        <begin position="276"/>
        <end position="296"/>
    </location>
</feature>
<feature type="transmembrane region" description="Helical" evidence="8">
    <location>
        <begin position="186"/>
        <end position="207"/>
    </location>
</feature>
<evidence type="ECO:0000313" key="10">
    <source>
        <dbReference type="EMBL" id="CAD9705203.1"/>
    </source>
</evidence>
<feature type="transmembrane region" description="Helical" evidence="8">
    <location>
        <begin position="371"/>
        <end position="394"/>
    </location>
</feature>
<keyword evidence="3 8" id="KW-0812">Transmembrane</keyword>
<evidence type="ECO:0000256" key="4">
    <source>
        <dbReference type="ARBA" id="ARBA00022989"/>
    </source>
</evidence>
<feature type="transmembrane region" description="Helical" evidence="8">
    <location>
        <begin position="433"/>
        <end position="459"/>
    </location>
</feature>
<dbReference type="InterPro" id="IPR020846">
    <property type="entry name" value="MFS_dom"/>
</dbReference>
<feature type="transmembrane region" description="Helical" evidence="8">
    <location>
        <begin position="406"/>
        <end position="427"/>
    </location>
</feature>
<evidence type="ECO:0000256" key="7">
    <source>
        <dbReference type="SAM" id="MobiDB-lite"/>
    </source>
</evidence>